<evidence type="ECO:0000313" key="8">
    <source>
        <dbReference type="EMBL" id="RIY37589.1"/>
    </source>
</evidence>
<keyword evidence="4 7" id="KW-0067">ATP-binding</keyword>
<dbReference type="STRING" id="1848903.CCAND38_600022"/>
<dbReference type="CDD" id="cd03230">
    <property type="entry name" value="ABC_DR_subfamily_A"/>
    <property type="match status" value="1"/>
</dbReference>
<dbReference type="EMBL" id="CDOI01000174">
    <property type="protein sequence ID" value="CEN48561.1"/>
    <property type="molecule type" value="Genomic_DNA"/>
</dbReference>
<dbReference type="Proteomes" id="UP000038200">
    <property type="component" value="Unassembled WGS sequence"/>
</dbReference>
<evidence type="ECO:0000313" key="7">
    <source>
        <dbReference type="EMBL" id="CEN54260.1"/>
    </source>
</evidence>
<dbReference type="InterPro" id="IPR003593">
    <property type="entry name" value="AAA+_ATPase"/>
</dbReference>
<evidence type="ECO:0000259" key="5">
    <source>
        <dbReference type="PROSITE" id="PS50893"/>
    </source>
</evidence>
<dbReference type="NCBIfam" id="TIGR03522">
    <property type="entry name" value="GldA_ABC_ATP"/>
    <property type="match status" value="1"/>
</dbReference>
<dbReference type="InterPro" id="IPR019864">
    <property type="entry name" value="Motility-assoc_ABC_GldA"/>
</dbReference>
<evidence type="ECO:0000313" key="6">
    <source>
        <dbReference type="EMBL" id="CEN48561.1"/>
    </source>
</evidence>
<dbReference type="GeneID" id="97265364"/>
<keyword evidence="2" id="KW-0813">Transport</keyword>
<evidence type="ECO:0000256" key="1">
    <source>
        <dbReference type="ARBA" id="ARBA00005417"/>
    </source>
</evidence>
<gene>
    <name evidence="7" type="primary">gldA</name>
    <name evidence="6" type="ORF">CCAND38_600022</name>
    <name evidence="7" type="ORF">CCAND93_80022</name>
    <name evidence="8" type="ORF">CKY20_02510</name>
</gene>
<dbReference type="Proteomes" id="UP000265497">
    <property type="component" value="Unassembled WGS sequence"/>
</dbReference>
<dbReference type="GO" id="GO:0016887">
    <property type="term" value="F:ATP hydrolysis activity"/>
    <property type="evidence" value="ECO:0007669"/>
    <property type="project" value="InterPro"/>
</dbReference>
<dbReference type="AlphaFoldDB" id="A0A0B7IR27"/>
<dbReference type="OrthoDB" id="9801987at2"/>
<accession>A0A0B7IR27</accession>
<dbReference type="PANTHER" id="PTHR43335:SF4">
    <property type="entry name" value="ABC TRANSPORTER, ATP-BINDING PROTEIN"/>
    <property type="match status" value="1"/>
</dbReference>
<evidence type="ECO:0000256" key="4">
    <source>
        <dbReference type="ARBA" id="ARBA00022840"/>
    </source>
</evidence>
<evidence type="ECO:0000256" key="3">
    <source>
        <dbReference type="ARBA" id="ARBA00022741"/>
    </source>
</evidence>
<sequence>MSIEVKQLTKTYGKQVAVNQINFSLNKGEITGFLGPNGAGKSTTMKMITGSLIPTNGEIFVNGIDMIKNPIEAQRNLGYLPEHNPLYLEMYVREYLWFMGKLYKNISKKRIEEIIEITGLTPESNKKIEQLSKGYRQRVGLASALIHDPEILILDEPTTGLDPNQLVEIRGIIKEFGKNKTILLSSHIMQEIQAVCDRVIVINKGNIVLDQSMKNLQNKEQTIEVAFDLRVEERFLRQIPMLKSVVNIHEFLYHMVFDTQEDMRPKLFDFANENGLKILQINHRHKDLEQLFSELTRDQTKTAPKSI</sequence>
<dbReference type="EMBL" id="NSDI01000002">
    <property type="protein sequence ID" value="RIY37589.1"/>
    <property type="molecule type" value="Genomic_DNA"/>
</dbReference>
<comment type="similarity">
    <text evidence="1">Belongs to the ABC transporter superfamily.</text>
</comment>
<evidence type="ECO:0000313" key="11">
    <source>
        <dbReference type="Proteomes" id="UP000265497"/>
    </source>
</evidence>
<dbReference type="EMBL" id="CDOL01000272">
    <property type="protein sequence ID" value="CEN54260.1"/>
    <property type="molecule type" value="Genomic_DNA"/>
</dbReference>
<dbReference type="GO" id="GO:0005524">
    <property type="term" value="F:ATP binding"/>
    <property type="evidence" value="ECO:0007669"/>
    <property type="project" value="UniProtKB-KW"/>
</dbReference>
<organism evidence="7 9">
    <name type="scientific">Capnocytophaga canis</name>
    <dbReference type="NCBI Taxonomy" id="1848903"/>
    <lineage>
        <taxon>Bacteria</taxon>
        <taxon>Pseudomonadati</taxon>
        <taxon>Bacteroidota</taxon>
        <taxon>Flavobacteriia</taxon>
        <taxon>Flavobacteriales</taxon>
        <taxon>Flavobacteriaceae</taxon>
        <taxon>Capnocytophaga</taxon>
    </lineage>
</organism>
<dbReference type="SMART" id="SM00382">
    <property type="entry name" value="AAA"/>
    <property type="match status" value="1"/>
</dbReference>
<protein>
    <submittedName>
        <fullName evidence="7">Gliding motility-associated ABC transporter ATP-binding subunit GldA</fullName>
    </submittedName>
</protein>
<dbReference type="Proteomes" id="UP000045051">
    <property type="component" value="Unassembled WGS sequence"/>
</dbReference>
<dbReference type="SUPFAM" id="SSF52540">
    <property type="entry name" value="P-loop containing nucleoside triphosphate hydrolases"/>
    <property type="match status" value="1"/>
</dbReference>
<evidence type="ECO:0000256" key="2">
    <source>
        <dbReference type="ARBA" id="ARBA00022448"/>
    </source>
</evidence>
<evidence type="ECO:0000313" key="9">
    <source>
        <dbReference type="Proteomes" id="UP000038200"/>
    </source>
</evidence>
<feature type="domain" description="ABC transporter" evidence="5">
    <location>
        <begin position="3"/>
        <end position="229"/>
    </location>
</feature>
<dbReference type="PANTHER" id="PTHR43335">
    <property type="entry name" value="ABC TRANSPORTER, ATP-BINDING PROTEIN"/>
    <property type="match status" value="1"/>
</dbReference>
<proteinExistence type="inferred from homology"/>
<evidence type="ECO:0000313" key="10">
    <source>
        <dbReference type="Proteomes" id="UP000045051"/>
    </source>
</evidence>
<dbReference type="InterPro" id="IPR027417">
    <property type="entry name" value="P-loop_NTPase"/>
</dbReference>
<reference evidence="8 11" key="2">
    <citation type="submission" date="2017-08" db="EMBL/GenBank/DDBJ databases">
        <title>Capnocytophaga canis 17-158 assembly.</title>
        <authorList>
            <person name="Gulvik C.A."/>
        </authorList>
    </citation>
    <scope>NUCLEOTIDE SEQUENCE [LARGE SCALE GENOMIC DNA]</scope>
    <source>
        <strain evidence="8 11">17-158</strain>
    </source>
</reference>
<dbReference type="Pfam" id="PF00005">
    <property type="entry name" value="ABC_tran"/>
    <property type="match status" value="1"/>
</dbReference>
<reference evidence="9 10" key="1">
    <citation type="submission" date="2015-01" db="EMBL/GenBank/DDBJ databases">
        <authorList>
            <person name="MANFREDI Pablo"/>
        </authorList>
    </citation>
    <scope>NUCLEOTIDE SEQUENCE [LARGE SCALE GENOMIC DNA]</scope>
    <source>
        <strain evidence="6 10">CcD38</strain>
        <strain evidence="7 9">CcD93</strain>
    </source>
</reference>
<dbReference type="PROSITE" id="PS50893">
    <property type="entry name" value="ABC_TRANSPORTER_2"/>
    <property type="match status" value="1"/>
</dbReference>
<dbReference type="RefSeq" id="WP_042009708.1">
    <property type="nucleotide sequence ID" value="NZ_BOQK01000031.1"/>
</dbReference>
<dbReference type="Gene3D" id="3.40.50.300">
    <property type="entry name" value="P-loop containing nucleotide triphosphate hydrolases"/>
    <property type="match status" value="1"/>
</dbReference>
<keyword evidence="10" id="KW-1185">Reference proteome</keyword>
<keyword evidence="3" id="KW-0547">Nucleotide-binding</keyword>
<name>A0A0B7IR27_9FLAO</name>
<dbReference type="InterPro" id="IPR003439">
    <property type="entry name" value="ABC_transporter-like_ATP-bd"/>
</dbReference>